<dbReference type="Gene3D" id="3.40.190.290">
    <property type="match status" value="1"/>
</dbReference>
<dbReference type="Gene3D" id="1.10.10.10">
    <property type="entry name" value="Winged helix-like DNA-binding domain superfamily/Winged helix DNA-binding domain"/>
    <property type="match status" value="1"/>
</dbReference>
<keyword evidence="7" id="KW-1185">Reference proteome</keyword>
<dbReference type="PANTHER" id="PTHR30537">
    <property type="entry name" value="HTH-TYPE TRANSCRIPTIONAL REGULATOR"/>
    <property type="match status" value="1"/>
</dbReference>
<evidence type="ECO:0000259" key="5">
    <source>
        <dbReference type="PROSITE" id="PS50931"/>
    </source>
</evidence>
<dbReference type="Pfam" id="PF00126">
    <property type="entry name" value="HTH_1"/>
    <property type="match status" value="1"/>
</dbReference>
<reference evidence="6 7" key="1">
    <citation type="journal article" date="2024" name="Front. Plant Sci.">
        <title>Comprehensive phenomic and genomic studies of the species, Pectobacterium cacticida and proposal for reclassification as Alcorniella cacticida comb. nov.</title>
        <authorList>
            <person name="Jonca J."/>
            <person name="Pirhonen M."/>
            <person name="Waleron M.M."/>
            <person name="Gawor J."/>
            <person name="Mrozik A."/>
            <person name="Smoktunowicz M."/>
            <person name="Waleron K."/>
            <person name="Waleron M."/>
        </authorList>
    </citation>
    <scope>NUCLEOTIDE SEQUENCE [LARGE SCALE GENOMIC DNA]</scope>
    <source>
        <strain evidence="6 7">DPMP6</strain>
    </source>
</reference>
<keyword evidence="2" id="KW-0805">Transcription regulation</keyword>
<dbReference type="InterPro" id="IPR036388">
    <property type="entry name" value="WH-like_DNA-bd_sf"/>
</dbReference>
<proteinExistence type="inferred from homology"/>
<dbReference type="InterPro" id="IPR005119">
    <property type="entry name" value="LysR_subst-bd"/>
</dbReference>
<dbReference type="InterPro" id="IPR036390">
    <property type="entry name" value="WH_DNA-bd_sf"/>
</dbReference>
<organism evidence="6 7">
    <name type="scientific">Pectobacterium cacticida</name>
    <dbReference type="NCBI Taxonomy" id="69221"/>
    <lineage>
        <taxon>Bacteria</taxon>
        <taxon>Pseudomonadati</taxon>
        <taxon>Pseudomonadota</taxon>
        <taxon>Gammaproteobacteria</taxon>
        <taxon>Enterobacterales</taxon>
        <taxon>Pectobacteriaceae</taxon>
        <taxon>Pectobacterium</taxon>
    </lineage>
</organism>
<evidence type="ECO:0000256" key="1">
    <source>
        <dbReference type="ARBA" id="ARBA00009437"/>
    </source>
</evidence>
<gene>
    <name evidence="6" type="ORF">QNA12_01255</name>
</gene>
<dbReference type="SUPFAM" id="SSF46785">
    <property type="entry name" value="Winged helix' DNA-binding domain"/>
    <property type="match status" value="1"/>
</dbReference>
<accession>A0ABZ2GA18</accession>
<dbReference type="Pfam" id="PF03466">
    <property type="entry name" value="LysR_substrate"/>
    <property type="match status" value="1"/>
</dbReference>
<protein>
    <submittedName>
        <fullName evidence="6">LysR family transcriptional regulator</fullName>
    </submittedName>
</protein>
<dbReference type="CDD" id="cd08422">
    <property type="entry name" value="PBP2_CrgA_like"/>
    <property type="match status" value="1"/>
</dbReference>
<dbReference type="SUPFAM" id="SSF53850">
    <property type="entry name" value="Periplasmic binding protein-like II"/>
    <property type="match status" value="1"/>
</dbReference>
<dbReference type="PANTHER" id="PTHR30537:SF5">
    <property type="entry name" value="HTH-TYPE TRANSCRIPTIONAL ACTIVATOR TTDR-RELATED"/>
    <property type="match status" value="1"/>
</dbReference>
<dbReference type="PROSITE" id="PS50931">
    <property type="entry name" value="HTH_LYSR"/>
    <property type="match status" value="1"/>
</dbReference>
<keyword evidence="4" id="KW-0804">Transcription</keyword>
<evidence type="ECO:0000313" key="6">
    <source>
        <dbReference type="EMBL" id="WWO38694.1"/>
    </source>
</evidence>
<evidence type="ECO:0000256" key="4">
    <source>
        <dbReference type="ARBA" id="ARBA00023163"/>
    </source>
</evidence>
<feature type="domain" description="HTH lysR-type" evidence="5">
    <location>
        <begin position="16"/>
        <end position="65"/>
    </location>
</feature>
<sequence length="302" mass="34394">MLSKLKNNSITNITSFIYAVKCQNFSEAGRQLGMSASAISKNVAQLEKNLNIRLLRRSTRSLQLTEVGGRVYERYLNVLNLLDEIESEVTDSAEKLSGNICLHLPRVYGGRSIIPRLKHFSQRYPGVNFDIRLSDKPCNLINEGVDVAVQIGTIADSSMIARKIDTEQRITCASPDYIERYGEPMHPDKLHQHQCLIYRSQLTGRLNKWHYRVAQVINEYLPPTHFYIDEGMGLVRAADSGMGIIQLPYNMVARSLTAGRLIEILKPFRPDKTDIWLVYADRRLLQPQVRALIEHLLIDDGE</sequence>
<dbReference type="InterPro" id="IPR000847">
    <property type="entry name" value="LysR_HTH_N"/>
</dbReference>
<dbReference type="EMBL" id="CP125967">
    <property type="protein sequence ID" value="WWO38694.1"/>
    <property type="molecule type" value="Genomic_DNA"/>
</dbReference>
<dbReference type="InterPro" id="IPR058163">
    <property type="entry name" value="LysR-type_TF_proteobact-type"/>
</dbReference>
<evidence type="ECO:0000256" key="3">
    <source>
        <dbReference type="ARBA" id="ARBA00023125"/>
    </source>
</evidence>
<evidence type="ECO:0000313" key="7">
    <source>
        <dbReference type="Proteomes" id="UP001379444"/>
    </source>
</evidence>
<name>A0ABZ2GA18_9GAMM</name>
<dbReference type="Proteomes" id="UP001379444">
    <property type="component" value="Chromosome"/>
</dbReference>
<evidence type="ECO:0000256" key="2">
    <source>
        <dbReference type="ARBA" id="ARBA00023015"/>
    </source>
</evidence>
<dbReference type="RefSeq" id="WP_264497294.1">
    <property type="nucleotide sequence ID" value="NZ_CP109947.1"/>
</dbReference>
<comment type="similarity">
    <text evidence="1">Belongs to the LysR transcriptional regulatory family.</text>
</comment>
<keyword evidence="3" id="KW-0238">DNA-binding</keyword>